<dbReference type="STRING" id="485916.Dtox_0472"/>
<keyword evidence="2" id="KW-1185">Reference proteome</keyword>
<accession>C8W548</accession>
<gene>
    <name evidence="1" type="ordered locus">Dtox_0472</name>
</gene>
<dbReference type="AlphaFoldDB" id="C8W548"/>
<dbReference type="HOGENOM" id="CLU_3198900_0_0_9"/>
<name>C8W548_DESAS</name>
<dbReference type="KEGG" id="dae:Dtox_0472"/>
<proteinExistence type="predicted"/>
<dbReference type="InterPro" id="IPR011006">
    <property type="entry name" value="CheY-like_superfamily"/>
</dbReference>
<reference evidence="1 2" key="1">
    <citation type="journal article" date="2009" name="Stand. Genomic Sci.">
        <title>Complete genome sequence of Desulfotomaculum acetoxidans type strain (5575).</title>
        <authorList>
            <person name="Spring S."/>
            <person name="Lapidus A."/>
            <person name="Schroder M."/>
            <person name="Gleim D."/>
            <person name="Sims D."/>
            <person name="Meincke L."/>
            <person name="Glavina Del Rio T."/>
            <person name="Tice H."/>
            <person name="Copeland A."/>
            <person name="Cheng J.F."/>
            <person name="Lucas S."/>
            <person name="Chen F."/>
            <person name="Nolan M."/>
            <person name="Bruce D."/>
            <person name="Goodwin L."/>
            <person name="Pitluck S."/>
            <person name="Ivanova N."/>
            <person name="Mavromatis K."/>
            <person name="Mikhailova N."/>
            <person name="Pati A."/>
            <person name="Chen A."/>
            <person name="Palaniappan K."/>
            <person name="Land M."/>
            <person name="Hauser L."/>
            <person name="Chang Y.J."/>
            <person name="Jeffries C.D."/>
            <person name="Chain P."/>
            <person name="Saunders E."/>
            <person name="Brettin T."/>
            <person name="Detter J.C."/>
            <person name="Goker M."/>
            <person name="Bristow J."/>
            <person name="Eisen J.A."/>
            <person name="Markowitz V."/>
            <person name="Hugenholtz P."/>
            <person name="Kyrpides N.C."/>
            <person name="Klenk H.P."/>
            <person name="Han C."/>
        </authorList>
    </citation>
    <scope>NUCLEOTIDE SEQUENCE [LARGE SCALE GENOMIC DNA]</scope>
    <source>
        <strain evidence="2">ATCC 49208 / DSM 771 / VKM B-1644</strain>
    </source>
</reference>
<dbReference type="SUPFAM" id="SSF52172">
    <property type="entry name" value="CheY-like"/>
    <property type="match status" value="1"/>
</dbReference>
<sequence length="45" mass="4765">MKITILVVEDDPSVRSVIKFLLNIYGAGESSSLVVVSPCGIDVSL</sequence>
<evidence type="ECO:0000313" key="1">
    <source>
        <dbReference type="EMBL" id="ACV61400.1"/>
    </source>
</evidence>
<dbReference type="Proteomes" id="UP000002217">
    <property type="component" value="Chromosome"/>
</dbReference>
<dbReference type="EMBL" id="CP001720">
    <property type="protein sequence ID" value="ACV61400.1"/>
    <property type="molecule type" value="Genomic_DNA"/>
</dbReference>
<organism evidence="1 2">
    <name type="scientific">Desulfofarcimen acetoxidans (strain ATCC 49208 / DSM 771 / KCTC 5769 / VKM B-1644 / 5575)</name>
    <name type="common">Desulfotomaculum acetoxidans</name>
    <dbReference type="NCBI Taxonomy" id="485916"/>
    <lineage>
        <taxon>Bacteria</taxon>
        <taxon>Bacillati</taxon>
        <taxon>Bacillota</taxon>
        <taxon>Clostridia</taxon>
        <taxon>Eubacteriales</taxon>
        <taxon>Peptococcaceae</taxon>
        <taxon>Desulfofarcimen</taxon>
    </lineage>
</organism>
<evidence type="ECO:0000313" key="2">
    <source>
        <dbReference type="Proteomes" id="UP000002217"/>
    </source>
</evidence>
<protein>
    <submittedName>
        <fullName evidence="1">Uncharacterized protein</fullName>
    </submittedName>
</protein>